<protein>
    <submittedName>
        <fullName evidence="2">Uncharacterized protein</fullName>
    </submittedName>
</protein>
<organism evidence="2">
    <name type="scientific">bioreactor metagenome</name>
    <dbReference type="NCBI Taxonomy" id="1076179"/>
    <lineage>
        <taxon>unclassified sequences</taxon>
        <taxon>metagenomes</taxon>
        <taxon>ecological metagenomes</taxon>
    </lineage>
</organism>
<comment type="caution">
    <text evidence="2">The sequence shown here is derived from an EMBL/GenBank/DDBJ whole genome shotgun (WGS) entry which is preliminary data.</text>
</comment>
<dbReference type="AlphaFoldDB" id="A0A644U6P5"/>
<feature type="coiled-coil region" evidence="1">
    <location>
        <begin position="86"/>
        <end position="120"/>
    </location>
</feature>
<proteinExistence type="predicted"/>
<reference evidence="2" key="1">
    <citation type="submission" date="2019-08" db="EMBL/GenBank/DDBJ databases">
        <authorList>
            <person name="Kucharzyk K."/>
            <person name="Murdoch R.W."/>
            <person name="Higgins S."/>
            <person name="Loffler F."/>
        </authorList>
    </citation>
    <scope>NUCLEOTIDE SEQUENCE</scope>
</reference>
<keyword evidence="1" id="KW-0175">Coiled coil</keyword>
<evidence type="ECO:0000313" key="2">
    <source>
        <dbReference type="EMBL" id="MPL74601.1"/>
    </source>
</evidence>
<accession>A0A644U6P5</accession>
<dbReference type="EMBL" id="VSSQ01000081">
    <property type="protein sequence ID" value="MPL74601.1"/>
    <property type="molecule type" value="Genomic_DNA"/>
</dbReference>
<gene>
    <name evidence="2" type="ORF">SDC9_20416</name>
</gene>
<sequence>MDGSKRVSKTAKADSSITLRLSTVLLDKINNSWKNMGFANRTDLVESACEWFFDTLECPRCHNRNHKDGLYCSVCGEELQPHFRIINELRNGTQEIINKANDLNDRYSRLLDNYLKLKNVVKTQFPDMIKNSNNTIKLIDYSIDLIKNIIMFTTISDGLVTENRKIDFMLSKVNIIINREFETIHGRQPNRDDFETALKTIQKCEIFIESYYNDFKTLSFIYRGIKEICDTEFKSL</sequence>
<name>A0A644U6P5_9ZZZZ</name>
<evidence type="ECO:0000256" key="1">
    <source>
        <dbReference type="SAM" id="Coils"/>
    </source>
</evidence>